<gene>
    <name evidence="3" type="ORF">QO010_003287</name>
</gene>
<name>A0ABU0IU15_9CAUL</name>
<evidence type="ECO:0000256" key="1">
    <source>
        <dbReference type="SAM" id="SignalP"/>
    </source>
</evidence>
<keyword evidence="4" id="KW-1185">Reference proteome</keyword>
<evidence type="ECO:0000313" key="3">
    <source>
        <dbReference type="EMBL" id="MDQ0465498.1"/>
    </source>
</evidence>
<accession>A0ABU0IU15</accession>
<dbReference type="InterPro" id="IPR011047">
    <property type="entry name" value="Quinoprotein_ADH-like_sf"/>
</dbReference>
<dbReference type="InterPro" id="IPR002372">
    <property type="entry name" value="PQQ_rpt_dom"/>
</dbReference>
<dbReference type="Gene3D" id="2.130.10.10">
    <property type="entry name" value="YVTN repeat-like/Quinoprotein amine dehydrogenase"/>
    <property type="match status" value="2"/>
</dbReference>
<dbReference type="PANTHER" id="PTHR34512:SF30">
    <property type="entry name" value="OUTER MEMBRANE PROTEIN ASSEMBLY FACTOR BAMB"/>
    <property type="match status" value="1"/>
</dbReference>
<dbReference type="InterPro" id="IPR015943">
    <property type="entry name" value="WD40/YVTN_repeat-like_dom_sf"/>
</dbReference>
<feature type="chain" id="PRO_5045252209" evidence="1">
    <location>
        <begin position="23"/>
        <end position="608"/>
    </location>
</feature>
<keyword evidence="1" id="KW-0732">Signal</keyword>
<evidence type="ECO:0000313" key="4">
    <source>
        <dbReference type="Proteomes" id="UP001228905"/>
    </source>
</evidence>
<feature type="signal peptide" evidence="1">
    <location>
        <begin position="1"/>
        <end position="22"/>
    </location>
</feature>
<dbReference type="Pfam" id="PF13360">
    <property type="entry name" value="PQQ_2"/>
    <property type="match status" value="2"/>
</dbReference>
<dbReference type="PANTHER" id="PTHR34512">
    <property type="entry name" value="CELL SURFACE PROTEIN"/>
    <property type="match status" value="1"/>
</dbReference>
<proteinExistence type="predicted"/>
<dbReference type="RefSeq" id="WP_307350879.1">
    <property type="nucleotide sequence ID" value="NZ_JAUSVS010000007.1"/>
</dbReference>
<reference evidence="3 4" key="1">
    <citation type="submission" date="2023-07" db="EMBL/GenBank/DDBJ databases">
        <title>Genomic Encyclopedia of Type Strains, Phase IV (KMG-IV): sequencing the most valuable type-strain genomes for metagenomic binning, comparative biology and taxonomic classification.</title>
        <authorList>
            <person name="Goeker M."/>
        </authorList>
    </citation>
    <scope>NUCLEOTIDE SEQUENCE [LARGE SCALE GENOMIC DNA]</scope>
    <source>
        <strain evidence="3 4">DSM 18695</strain>
    </source>
</reference>
<dbReference type="SUPFAM" id="SSF50998">
    <property type="entry name" value="Quinoprotein alcohol dehydrogenase-like"/>
    <property type="match status" value="1"/>
</dbReference>
<dbReference type="EMBL" id="JAUSVS010000007">
    <property type="protein sequence ID" value="MDQ0465498.1"/>
    <property type="molecule type" value="Genomic_DNA"/>
</dbReference>
<organism evidence="3 4">
    <name type="scientific">Caulobacter ginsengisoli</name>
    <dbReference type="NCBI Taxonomy" id="400775"/>
    <lineage>
        <taxon>Bacteria</taxon>
        <taxon>Pseudomonadati</taxon>
        <taxon>Pseudomonadota</taxon>
        <taxon>Alphaproteobacteria</taxon>
        <taxon>Caulobacterales</taxon>
        <taxon>Caulobacteraceae</taxon>
        <taxon>Caulobacter</taxon>
    </lineage>
</organism>
<dbReference type="SMART" id="SM00564">
    <property type="entry name" value="PQQ"/>
    <property type="match status" value="8"/>
</dbReference>
<dbReference type="InterPro" id="IPR018391">
    <property type="entry name" value="PQQ_b-propeller_rpt"/>
</dbReference>
<sequence>MNRILKLAALLLALLTPPAALAGPATMYRIDPQGTGVQDVPTAASFKAVRFAFRTGGPIRGGPTLSGGAVLVGSADGNLYALDARTGAELWRTPAGAGIGSTPAVADGLVYVTTRRNRLLAVSAAAGKVRWSRDLGADLGSRGLWDYYTSSPILLDGVLYVGSGDGGVYAFDARSGRPIWRHDAGARVRSAPAVTEAMVVFGAMNGHVTAVDRRTGQRVWDFATDGAALKFADYGYDPTSVMASPSISGGLVTVGARDGQFYGLDLASGKLVWKTTHDGSSWIAPTLIEGDRIFVGSGSAAFLQAAALKTGAQAWRFPTLGAVFGAPCLAGGAVLIEDNGGYLYAIDKADGHELWRFALGDRSFSTPAAGGGLVYAASDAGVLYALETGTEPGRVFARRYVYAPAKAPKNFRWFQNGIDVAVLDAFKAAGYEPIDETGLIATLADPARATGSLIVFAESYAPAQVLDPGRDGAPIRRYLEAGGRVVLLGPNPAALRFDETGALTTLDYALAGPVFGFRLPTRDFHNGYYASRVTAEGERWGLSGGLVTGAAVEPGQVDRVLALDEFGMASEWVKTYGPAGGALVQLAPPRNRLTDMTPYRLAAEHPLT</sequence>
<dbReference type="Proteomes" id="UP001228905">
    <property type="component" value="Unassembled WGS sequence"/>
</dbReference>
<feature type="domain" description="Pyrrolo-quinoline quinone repeat" evidence="2">
    <location>
        <begin position="58"/>
        <end position="134"/>
    </location>
</feature>
<feature type="domain" description="Pyrrolo-quinoline quinone repeat" evidence="2">
    <location>
        <begin position="156"/>
        <end position="276"/>
    </location>
</feature>
<dbReference type="Gene3D" id="2.40.128.630">
    <property type="match status" value="1"/>
</dbReference>
<evidence type="ECO:0000259" key="2">
    <source>
        <dbReference type="Pfam" id="PF13360"/>
    </source>
</evidence>
<comment type="caution">
    <text evidence="3">The sequence shown here is derived from an EMBL/GenBank/DDBJ whole genome shotgun (WGS) entry which is preliminary data.</text>
</comment>
<protein>
    <submittedName>
        <fullName evidence="3">Outer membrane protein assembly factor BamB</fullName>
    </submittedName>
</protein>